<protein>
    <submittedName>
        <fullName evidence="4">Metallophosphoesterase</fullName>
    </submittedName>
</protein>
<dbReference type="Pfam" id="PF00149">
    <property type="entry name" value="Metallophos"/>
    <property type="match status" value="1"/>
</dbReference>
<keyword evidence="5" id="KW-1185">Reference proteome</keyword>
<dbReference type="Proteomes" id="UP001243009">
    <property type="component" value="Unassembled WGS sequence"/>
</dbReference>
<dbReference type="InterPro" id="IPR004843">
    <property type="entry name" value="Calcineurin-like_PHP"/>
</dbReference>
<evidence type="ECO:0000259" key="3">
    <source>
        <dbReference type="Pfam" id="PF00149"/>
    </source>
</evidence>
<comment type="caution">
    <text evidence="4">The sequence shown here is derived from an EMBL/GenBank/DDBJ whole genome shotgun (WGS) entry which is preliminary data.</text>
</comment>
<evidence type="ECO:0000256" key="1">
    <source>
        <dbReference type="ARBA" id="ARBA00022723"/>
    </source>
</evidence>
<proteinExistence type="predicted"/>
<evidence type="ECO:0000313" key="5">
    <source>
        <dbReference type="Proteomes" id="UP001243009"/>
    </source>
</evidence>
<sequence>MDGDVAAFARRTGIRAGWRSRLKRRTLLRAAGGAGAAGVGLGGYAFGYEPGVALRVVTHRLAPANWPAGLRLSIALIADPHCGGPHTPLPRLQRAVAMANALQPDLVVLLGDYLADHRFTTERPSFRQVADVLAGLRAPLGVHAILGNHDWWEDPAAQAGRAPLPGAAADFAAAGLPVLHNEARRLVHDGRAIWLGGLGSQWAYRGRGGGLRGADDLEATLGAFTDDAPAILLAHEPDIFPNVPDRVAVTLSGHTHGGQVRIRGYSPIVPSRFGNRYAYGAIEEEGRHLVVSGGIGNSMLPVRLGMPPEVTMVELGGVEA</sequence>
<dbReference type="PANTHER" id="PTHR31302:SF31">
    <property type="entry name" value="PHOSPHODIESTERASE YAEI"/>
    <property type="match status" value="1"/>
</dbReference>
<dbReference type="SUPFAM" id="SSF56300">
    <property type="entry name" value="Metallo-dependent phosphatases"/>
    <property type="match status" value="1"/>
</dbReference>
<dbReference type="Gene3D" id="3.60.21.10">
    <property type="match status" value="1"/>
</dbReference>
<name>A0ABT9E088_9PROT</name>
<dbReference type="PANTHER" id="PTHR31302">
    <property type="entry name" value="TRANSMEMBRANE PROTEIN WITH METALLOPHOSPHOESTERASE DOMAIN-RELATED"/>
    <property type="match status" value="1"/>
</dbReference>
<evidence type="ECO:0000313" key="4">
    <source>
        <dbReference type="EMBL" id="MDO9709561.1"/>
    </source>
</evidence>
<dbReference type="InterPro" id="IPR029052">
    <property type="entry name" value="Metallo-depent_PP-like"/>
</dbReference>
<keyword evidence="1" id="KW-0479">Metal-binding</keyword>
<feature type="domain" description="Calcineurin-like phosphoesterase" evidence="3">
    <location>
        <begin position="73"/>
        <end position="257"/>
    </location>
</feature>
<gene>
    <name evidence="4" type="ORF">Q7A36_14510</name>
</gene>
<keyword evidence="2" id="KW-0378">Hydrolase</keyword>
<dbReference type="EMBL" id="JAUTWS010000012">
    <property type="protein sequence ID" value="MDO9709561.1"/>
    <property type="molecule type" value="Genomic_DNA"/>
</dbReference>
<dbReference type="RefSeq" id="WP_305104428.1">
    <property type="nucleotide sequence ID" value="NZ_JAUTWS010000012.1"/>
</dbReference>
<reference evidence="4 5" key="1">
    <citation type="submission" date="2023-08" db="EMBL/GenBank/DDBJ databases">
        <title>The draft genome sequence of Paracraurococcus sp. LOR1-02.</title>
        <authorList>
            <person name="Kingkaew E."/>
            <person name="Tanasupawat S."/>
        </authorList>
    </citation>
    <scope>NUCLEOTIDE SEQUENCE [LARGE SCALE GENOMIC DNA]</scope>
    <source>
        <strain evidence="4 5">LOR1-02</strain>
    </source>
</reference>
<dbReference type="InterPro" id="IPR051158">
    <property type="entry name" value="Metallophosphoesterase_sf"/>
</dbReference>
<organism evidence="4 5">
    <name type="scientific">Paracraurococcus lichenis</name>
    <dbReference type="NCBI Taxonomy" id="3064888"/>
    <lineage>
        <taxon>Bacteria</taxon>
        <taxon>Pseudomonadati</taxon>
        <taxon>Pseudomonadota</taxon>
        <taxon>Alphaproteobacteria</taxon>
        <taxon>Acetobacterales</taxon>
        <taxon>Roseomonadaceae</taxon>
        <taxon>Paracraurococcus</taxon>
    </lineage>
</organism>
<accession>A0ABT9E088</accession>
<evidence type="ECO:0000256" key="2">
    <source>
        <dbReference type="ARBA" id="ARBA00022801"/>
    </source>
</evidence>